<dbReference type="Gene3D" id="3.40.50.12780">
    <property type="entry name" value="N-terminal domain of ligase-like"/>
    <property type="match status" value="1"/>
</dbReference>
<proteinExistence type="predicted"/>
<dbReference type="Pfam" id="PF00501">
    <property type="entry name" value="AMP-binding"/>
    <property type="match status" value="1"/>
</dbReference>
<reference evidence="5 6" key="1">
    <citation type="submission" date="2019-07" db="EMBL/GenBank/DDBJ databases">
        <title>Annotation for the trematode Paragonimus westermani.</title>
        <authorList>
            <person name="Choi Y.-J."/>
        </authorList>
    </citation>
    <scope>NUCLEOTIDE SEQUENCE [LARGE SCALE GENOMIC DNA]</scope>
    <source>
        <strain evidence="5">180907_Pwestermani</strain>
    </source>
</reference>
<dbReference type="EC" id="6.2.1.3" evidence="3"/>
<dbReference type="GO" id="GO:0005783">
    <property type="term" value="C:endoplasmic reticulum"/>
    <property type="evidence" value="ECO:0007669"/>
    <property type="project" value="TreeGrafter"/>
</dbReference>
<evidence type="ECO:0000313" key="5">
    <source>
        <dbReference type="EMBL" id="KAF8565036.1"/>
    </source>
</evidence>
<dbReference type="OrthoDB" id="1700726at2759"/>
<dbReference type="InterPro" id="IPR020845">
    <property type="entry name" value="AMP-binding_CS"/>
</dbReference>
<dbReference type="GO" id="GO:0016020">
    <property type="term" value="C:membrane"/>
    <property type="evidence" value="ECO:0007669"/>
    <property type="project" value="TreeGrafter"/>
</dbReference>
<comment type="caution">
    <text evidence="5">The sequence shown here is derived from an EMBL/GenBank/DDBJ whole genome shotgun (WGS) entry which is preliminary data.</text>
</comment>
<accession>A0A8T0DCG9</accession>
<dbReference type="PANTHER" id="PTHR43272">
    <property type="entry name" value="LONG-CHAIN-FATTY-ACID--COA LIGASE"/>
    <property type="match status" value="1"/>
</dbReference>
<gene>
    <name evidence="5" type="ORF">P879_03613</name>
</gene>
<dbReference type="GO" id="GO:0004467">
    <property type="term" value="F:long-chain fatty acid-CoA ligase activity"/>
    <property type="evidence" value="ECO:0007669"/>
    <property type="project" value="UniProtKB-EC"/>
</dbReference>
<keyword evidence="2" id="KW-0443">Lipid metabolism</keyword>
<evidence type="ECO:0000256" key="2">
    <source>
        <dbReference type="ARBA" id="ARBA00022832"/>
    </source>
</evidence>
<feature type="domain" description="AMP-dependent synthetase/ligase" evidence="4">
    <location>
        <begin position="162"/>
        <end position="567"/>
    </location>
</feature>
<dbReference type="InterPro" id="IPR042099">
    <property type="entry name" value="ANL_N_sf"/>
</dbReference>
<dbReference type="Proteomes" id="UP000699462">
    <property type="component" value="Unassembled WGS sequence"/>
</dbReference>
<evidence type="ECO:0000259" key="4">
    <source>
        <dbReference type="Pfam" id="PF00501"/>
    </source>
</evidence>
<dbReference type="InterPro" id="IPR000873">
    <property type="entry name" value="AMP-dep_synth/lig_dom"/>
</dbReference>
<dbReference type="EMBL" id="JTDF01007416">
    <property type="protein sequence ID" value="KAF8565036.1"/>
    <property type="molecule type" value="Genomic_DNA"/>
</dbReference>
<evidence type="ECO:0000256" key="1">
    <source>
        <dbReference type="ARBA" id="ARBA00022598"/>
    </source>
</evidence>
<sequence length="768" mass="86598">MRLDVVLNIERHFGFRLYFTDYLWATSTNRLNPVVLSYLRISWLSVNGMVWGEAINAWLTGQLSSWSGDHFGVLSVTATFLATYALYRLYVHWFHTQYLQPSEHLNNQSIVVDPKTGARVSPLASVFLQDDQLITYYDLFLRGMNISRHKPCLGRRRNFDQSIDWWTYDEVDSRIRAIGSALVHLHGTDNQREMMIGIYGKNSPEWVVTLFACSAYSLVALPLYETLGSEAMEHVCRQATPSAVICDNVQMAISVLNWTHGVLQWLIIIRDDEEFDRFRREQCASSSVSVISFGELLALGQENMKPVTRPNGDDLYIIGYTSGSTGLPKGALFSHRNCVLSAFSGVHILFDTKAPVDQYSHFSYLPLAHCYERINIATFLYAGGRIGFLTSDVTGLLNDLRDFQPYYFSTVPRVLIRVYNQVMQRVSSSKLLVYLLRWAIQQKLREQSRGIYRKAGLLDRMFFKPVRDKTGGHVQIVVSSSAPIANDVLNFTRAAFSCPVIECYGLTETSGVLSATLRGDMTPGHTGTPYLDFQIKLIDVPEMNLIVKRDAMGEICAKGQACTKGYYQDASNTKKLLESNGFIRTGDIGVWTEEGALKVVDRRKSFFKLAQGEFVTPKKVEELYASSQLVSNVFVDGDAHQTFVVAVVEPNFTELRKRLGQHTNGTLSNGSVHHQSLANGNLVNCAQDLTDEELCQKAEVRRLVLNELTRIGKRGGLKGFEQAKAIHLSAYPFTVDNGMLTPTLKVSRPNVRRHFTSVIKQLYSEHKE</sequence>
<evidence type="ECO:0000256" key="3">
    <source>
        <dbReference type="ARBA" id="ARBA00026121"/>
    </source>
</evidence>
<dbReference type="PROSITE" id="PS00455">
    <property type="entry name" value="AMP_BINDING"/>
    <property type="match status" value="1"/>
</dbReference>
<keyword evidence="1" id="KW-0436">Ligase</keyword>
<dbReference type="SUPFAM" id="SSF56801">
    <property type="entry name" value="Acetyl-CoA synthetase-like"/>
    <property type="match status" value="1"/>
</dbReference>
<keyword evidence="2" id="KW-0276">Fatty acid metabolism</keyword>
<keyword evidence="6" id="KW-1185">Reference proteome</keyword>
<dbReference type="PANTHER" id="PTHR43272:SF107">
    <property type="entry name" value="LONG-CHAIN-FATTY-ACID--COA LIGASE 5"/>
    <property type="match status" value="1"/>
</dbReference>
<protein>
    <recommendedName>
        <fullName evidence="3">long-chain-fatty-acid--CoA ligase</fullName>
        <ecNumber evidence="3">6.2.1.3</ecNumber>
    </recommendedName>
</protein>
<evidence type="ECO:0000313" key="6">
    <source>
        <dbReference type="Proteomes" id="UP000699462"/>
    </source>
</evidence>
<dbReference type="AlphaFoldDB" id="A0A8T0DCG9"/>
<organism evidence="5 6">
    <name type="scientific">Paragonimus westermani</name>
    <dbReference type="NCBI Taxonomy" id="34504"/>
    <lineage>
        <taxon>Eukaryota</taxon>
        <taxon>Metazoa</taxon>
        <taxon>Spiralia</taxon>
        <taxon>Lophotrochozoa</taxon>
        <taxon>Platyhelminthes</taxon>
        <taxon>Trematoda</taxon>
        <taxon>Digenea</taxon>
        <taxon>Plagiorchiida</taxon>
        <taxon>Troglotremata</taxon>
        <taxon>Troglotrematidae</taxon>
        <taxon>Paragonimus</taxon>
    </lineage>
</organism>
<name>A0A8T0DCG9_9TREM</name>